<gene>
    <name evidence="11" type="ORF">FIBRA_06465</name>
</gene>
<dbReference type="GO" id="GO:0003724">
    <property type="term" value="F:RNA helicase activity"/>
    <property type="evidence" value="ECO:0007669"/>
    <property type="project" value="UniProtKB-EC"/>
</dbReference>
<protein>
    <recommendedName>
        <fullName evidence="7">ATP-dependent RNA helicase</fullName>
        <ecNumber evidence="7">3.6.4.13</ecNumber>
    </recommendedName>
</protein>
<evidence type="ECO:0000256" key="7">
    <source>
        <dbReference type="RuleBase" id="RU365068"/>
    </source>
</evidence>
<dbReference type="EC" id="3.6.4.13" evidence="7"/>
<dbReference type="PROSITE" id="PS51194">
    <property type="entry name" value="HELICASE_CTER"/>
    <property type="match status" value="1"/>
</dbReference>
<evidence type="ECO:0000313" key="12">
    <source>
        <dbReference type="Proteomes" id="UP000006352"/>
    </source>
</evidence>
<dbReference type="InterPro" id="IPR011545">
    <property type="entry name" value="DEAD/DEAH_box_helicase_dom"/>
</dbReference>
<feature type="compositionally biased region" description="Basic residues" evidence="8">
    <location>
        <begin position="19"/>
        <end position="37"/>
    </location>
</feature>
<sequence length="707" mass="77961">MSNGASDIRLSTTQPKEKTKAKKRYLKAKKERRKKRKTTVEISDGPHAKQNQSRLVEEDVEESEEPQSAGSGEERDVAETISTRAQRERRPRKRRKLSTPVDDEDVAHTAPAPHADEIPEVISEDGGDEVGSEPPAIPVEAETVSAVHPATLPSFPLPTRPDAPSRSTLALQGLDKALVEAEIIDSALLQSFPSSGDSHGLSEKTKKRLLELGISELFAVQTAVVPFLLTPKSLKSLYLPYNPPRDLCVSAPTGSGKTLAYVLPIVEILSTRIVVRLRALVVLPTRDLVTQVRETFEAIGRGRGLKIGTATGQHSFTHEQAQLVADRSSQSVSLFETRTGSQLMHLRFLVIDEADRLLAQSFQDWLAQVLAATRPPANPEDLTESRTLADNSMARRTIPRADALAPNYLHLLHDVPRVRTDIDEKRESSCQKLLFSATLTRDPSKIVALNLHDPKYFVVRGRADGTAADTEEADLMSLVMEKFTMPSSLSEHMIVCDSASKPLMLFQLVHGHGVTNALVFTKSAESTTRLMRLFEFFEGAYSGGPDPSGSIPKSIVTKAYSSDLSPGERKLILDKFKNQEIHILICSDLISRGIDISHVSHVVSYDAPIDMRKYVHRVGRTARAGRAGDAWTLVEEQEVPIWLGFSGLKVDQISLQARHFKSMMKDAAHLEKVKRMRISEKDVAPLRSAYEVALGKLKDVYAHSGGS</sequence>
<evidence type="ECO:0000256" key="6">
    <source>
        <dbReference type="RuleBase" id="RU000492"/>
    </source>
</evidence>
<dbReference type="GeneID" id="24099205"/>
<accession>J4H433</accession>
<evidence type="ECO:0000256" key="8">
    <source>
        <dbReference type="SAM" id="MobiDB-lite"/>
    </source>
</evidence>
<dbReference type="RefSeq" id="XP_012183577.1">
    <property type="nucleotide sequence ID" value="XM_012328187.1"/>
</dbReference>
<organism evidence="11 12">
    <name type="scientific">Fibroporia radiculosa</name>
    <dbReference type="NCBI Taxonomy" id="599839"/>
    <lineage>
        <taxon>Eukaryota</taxon>
        <taxon>Fungi</taxon>
        <taxon>Dikarya</taxon>
        <taxon>Basidiomycota</taxon>
        <taxon>Agaricomycotina</taxon>
        <taxon>Agaricomycetes</taxon>
        <taxon>Polyporales</taxon>
        <taxon>Fibroporiaceae</taxon>
        <taxon>Fibroporia</taxon>
    </lineage>
</organism>
<evidence type="ECO:0000259" key="10">
    <source>
        <dbReference type="PROSITE" id="PS51194"/>
    </source>
</evidence>
<evidence type="ECO:0000256" key="1">
    <source>
        <dbReference type="ARBA" id="ARBA00022741"/>
    </source>
</evidence>
<evidence type="ECO:0000259" key="9">
    <source>
        <dbReference type="PROSITE" id="PS51192"/>
    </source>
</evidence>
<dbReference type="Gene3D" id="3.40.50.300">
    <property type="entry name" value="P-loop containing nucleotide triphosphate hydrolases"/>
    <property type="match status" value="2"/>
</dbReference>
<dbReference type="InterPro" id="IPR001650">
    <property type="entry name" value="Helicase_C-like"/>
</dbReference>
<dbReference type="InParanoid" id="J4H433"/>
<evidence type="ECO:0000256" key="3">
    <source>
        <dbReference type="ARBA" id="ARBA00022806"/>
    </source>
</evidence>
<dbReference type="CDD" id="cd18787">
    <property type="entry name" value="SF2_C_DEAD"/>
    <property type="match status" value="1"/>
</dbReference>
<dbReference type="SMART" id="SM00490">
    <property type="entry name" value="HELICc"/>
    <property type="match status" value="1"/>
</dbReference>
<dbReference type="FunCoup" id="J4H433">
    <property type="interactions" value="669"/>
</dbReference>
<evidence type="ECO:0000313" key="11">
    <source>
        <dbReference type="EMBL" id="CCM04294.1"/>
    </source>
</evidence>
<comment type="domain">
    <text evidence="7">The Q motif is unique to and characteristic of the DEAD box family of RNA helicases and controls ATP binding and hydrolysis.</text>
</comment>
<keyword evidence="2 6" id="KW-0378">Hydrolase</keyword>
<dbReference type="CDD" id="cd17956">
    <property type="entry name" value="DEADc_DDX51"/>
    <property type="match status" value="1"/>
</dbReference>
<evidence type="ECO:0000256" key="5">
    <source>
        <dbReference type="ARBA" id="ARBA00022884"/>
    </source>
</evidence>
<dbReference type="InterPro" id="IPR000629">
    <property type="entry name" value="RNA-helicase_DEAD-box_CS"/>
</dbReference>
<keyword evidence="12" id="KW-1185">Reference proteome</keyword>
<dbReference type="Pfam" id="PF00270">
    <property type="entry name" value="DEAD"/>
    <property type="match status" value="1"/>
</dbReference>
<feature type="compositionally biased region" description="Basic residues" evidence="8">
    <location>
        <begin position="87"/>
        <end position="97"/>
    </location>
</feature>
<dbReference type="GO" id="GO:0003723">
    <property type="term" value="F:RNA binding"/>
    <property type="evidence" value="ECO:0007669"/>
    <property type="project" value="UniProtKB-UniRule"/>
</dbReference>
<dbReference type="SUPFAM" id="SSF52540">
    <property type="entry name" value="P-loop containing nucleoside triphosphate hydrolases"/>
    <property type="match status" value="1"/>
</dbReference>
<keyword evidence="3 6" id="KW-0347">Helicase</keyword>
<comment type="function">
    <text evidence="7">RNA helicase.</text>
</comment>
<proteinExistence type="inferred from homology"/>
<keyword evidence="1 6" id="KW-0547">Nucleotide-binding</keyword>
<feature type="compositionally biased region" description="Polar residues" evidence="8">
    <location>
        <begin position="1"/>
        <end position="14"/>
    </location>
</feature>
<dbReference type="AlphaFoldDB" id="J4H433"/>
<evidence type="ECO:0000256" key="4">
    <source>
        <dbReference type="ARBA" id="ARBA00022840"/>
    </source>
</evidence>
<dbReference type="InterPro" id="IPR014001">
    <property type="entry name" value="Helicase_ATP-bd"/>
</dbReference>
<evidence type="ECO:0000256" key="2">
    <source>
        <dbReference type="ARBA" id="ARBA00022801"/>
    </source>
</evidence>
<dbReference type="Pfam" id="PF00271">
    <property type="entry name" value="Helicase_C"/>
    <property type="match status" value="1"/>
</dbReference>
<dbReference type="SMART" id="SM00487">
    <property type="entry name" value="DEXDc"/>
    <property type="match status" value="1"/>
</dbReference>
<keyword evidence="5 7" id="KW-0694">RNA-binding</keyword>
<dbReference type="PROSITE" id="PS00039">
    <property type="entry name" value="DEAD_ATP_HELICASE"/>
    <property type="match status" value="1"/>
</dbReference>
<dbReference type="EMBL" id="HE797150">
    <property type="protein sequence ID" value="CCM04294.1"/>
    <property type="molecule type" value="Genomic_DNA"/>
</dbReference>
<dbReference type="OrthoDB" id="3370at2759"/>
<dbReference type="HOGENOM" id="CLU_003041_15_3_1"/>
<dbReference type="PANTHER" id="PTHR24031">
    <property type="entry name" value="RNA HELICASE"/>
    <property type="match status" value="1"/>
</dbReference>
<feature type="domain" description="Helicase C-terminal" evidence="10">
    <location>
        <begin position="488"/>
        <end position="668"/>
    </location>
</feature>
<dbReference type="GO" id="GO:0016787">
    <property type="term" value="F:hydrolase activity"/>
    <property type="evidence" value="ECO:0007669"/>
    <property type="project" value="UniProtKB-KW"/>
</dbReference>
<comment type="catalytic activity">
    <reaction evidence="7">
        <text>ATP + H2O = ADP + phosphate + H(+)</text>
        <dbReference type="Rhea" id="RHEA:13065"/>
        <dbReference type="ChEBI" id="CHEBI:15377"/>
        <dbReference type="ChEBI" id="CHEBI:15378"/>
        <dbReference type="ChEBI" id="CHEBI:30616"/>
        <dbReference type="ChEBI" id="CHEBI:43474"/>
        <dbReference type="ChEBI" id="CHEBI:456216"/>
        <dbReference type="EC" id="3.6.4.13"/>
    </reaction>
</comment>
<name>J4H433_9APHY</name>
<dbReference type="STRING" id="599839.J4H433"/>
<dbReference type="InterPro" id="IPR027417">
    <property type="entry name" value="P-loop_NTPase"/>
</dbReference>
<feature type="compositionally biased region" description="Acidic residues" evidence="8">
    <location>
        <begin position="118"/>
        <end position="131"/>
    </location>
</feature>
<dbReference type="PROSITE" id="PS51192">
    <property type="entry name" value="HELICASE_ATP_BIND_1"/>
    <property type="match status" value="1"/>
</dbReference>
<reference evidence="11 12" key="1">
    <citation type="journal article" date="2012" name="Appl. Environ. Microbiol.">
        <title>Short-read sequencing for genomic analysis of the brown rot fungus Fibroporia radiculosa.</title>
        <authorList>
            <person name="Tang J.D."/>
            <person name="Perkins A.D."/>
            <person name="Sonstegard T.S."/>
            <person name="Schroeder S.G."/>
            <person name="Burgess S.C."/>
            <person name="Diehl S.V."/>
        </authorList>
    </citation>
    <scope>NUCLEOTIDE SEQUENCE [LARGE SCALE GENOMIC DNA]</scope>
    <source>
        <strain evidence="11 12">TFFH 294</strain>
    </source>
</reference>
<comment type="similarity">
    <text evidence="6">Belongs to the DEAD box helicase family.</text>
</comment>
<dbReference type="Proteomes" id="UP000006352">
    <property type="component" value="Unassembled WGS sequence"/>
</dbReference>
<dbReference type="GO" id="GO:0005524">
    <property type="term" value="F:ATP binding"/>
    <property type="evidence" value="ECO:0007669"/>
    <property type="project" value="UniProtKB-UniRule"/>
</dbReference>
<feature type="domain" description="Helicase ATP-binding" evidence="9">
    <location>
        <begin position="238"/>
        <end position="457"/>
    </location>
</feature>
<keyword evidence="4 6" id="KW-0067">ATP-binding</keyword>
<feature type="region of interest" description="Disordered" evidence="8">
    <location>
        <begin position="1"/>
        <end position="135"/>
    </location>
</feature>